<feature type="compositionally biased region" description="Low complexity" evidence="1">
    <location>
        <begin position="21"/>
        <end position="32"/>
    </location>
</feature>
<gene>
    <name evidence="3" type="ORF">OLC1_LOCUS9882</name>
</gene>
<sequence>MEQSSNLKRKREEEAEEDQDLSSSLCESSDLVESGDDSEAQSKESRLRDVHMDHKLVFATIEGESRELKFKECDVYSALYEPMSKPKVTNLDFPVSGKGHKAISIVGSCNGLICVVVDYKDVFLWNPCTKRSNKLPSSGMKVEDPELIVHSNIMSYGFGYDEASNDYKVVVISSDLFGNGKFKSLATIFSLKTNSWKKVDHFNECIRDESCPFVNGKLHWTATRGEKEPGKSDAGLKIVTLDLANELWGKIELPDFGGKGVFNWSLGKLKGCLSLSALRRGGEVDVWVMKEYGVKESWTKMAILPHNLLPSDGGGPFMKPLFGCKEGLYLVVYHAHKRRGKETMALCKPDEEDLRTGLLVNHFVGLHTVGMYVKSLVSPNVRL</sequence>
<keyword evidence="4" id="KW-1185">Reference proteome</keyword>
<dbReference type="InterPro" id="IPR050796">
    <property type="entry name" value="SCF_F-box_component"/>
</dbReference>
<organism evidence="3 4">
    <name type="scientific">Oldenlandia corymbosa var. corymbosa</name>
    <dbReference type="NCBI Taxonomy" id="529605"/>
    <lineage>
        <taxon>Eukaryota</taxon>
        <taxon>Viridiplantae</taxon>
        <taxon>Streptophyta</taxon>
        <taxon>Embryophyta</taxon>
        <taxon>Tracheophyta</taxon>
        <taxon>Spermatophyta</taxon>
        <taxon>Magnoliopsida</taxon>
        <taxon>eudicotyledons</taxon>
        <taxon>Gunneridae</taxon>
        <taxon>Pentapetalae</taxon>
        <taxon>asterids</taxon>
        <taxon>lamiids</taxon>
        <taxon>Gentianales</taxon>
        <taxon>Rubiaceae</taxon>
        <taxon>Rubioideae</taxon>
        <taxon>Spermacoceae</taxon>
        <taxon>Hedyotis-Oldenlandia complex</taxon>
        <taxon>Oldenlandia</taxon>
    </lineage>
</organism>
<feature type="region of interest" description="Disordered" evidence="1">
    <location>
        <begin position="1"/>
        <end position="46"/>
    </location>
</feature>
<evidence type="ECO:0000259" key="2">
    <source>
        <dbReference type="Pfam" id="PF07734"/>
    </source>
</evidence>
<name>A0AAV1CZ02_OLDCO</name>
<evidence type="ECO:0000313" key="4">
    <source>
        <dbReference type="Proteomes" id="UP001161247"/>
    </source>
</evidence>
<dbReference type="InterPro" id="IPR017451">
    <property type="entry name" value="F-box-assoc_interact_dom"/>
</dbReference>
<evidence type="ECO:0000256" key="1">
    <source>
        <dbReference type="SAM" id="MobiDB-lite"/>
    </source>
</evidence>
<proteinExistence type="predicted"/>
<protein>
    <submittedName>
        <fullName evidence="3">OLC1v1036857C1</fullName>
    </submittedName>
</protein>
<dbReference type="NCBIfam" id="TIGR01640">
    <property type="entry name" value="F_box_assoc_1"/>
    <property type="match status" value="1"/>
</dbReference>
<dbReference type="PANTHER" id="PTHR31672">
    <property type="entry name" value="BNACNNG10540D PROTEIN"/>
    <property type="match status" value="1"/>
</dbReference>
<dbReference type="AlphaFoldDB" id="A0AAV1CZ02"/>
<dbReference type="SUPFAM" id="SSF50965">
    <property type="entry name" value="Galactose oxidase, central domain"/>
    <property type="match status" value="1"/>
</dbReference>
<dbReference type="Pfam" id="PF07734">
    <property type="entry name" value="FBA_1"/>
    <property type="match status" value="1"/>
</dbReference>
<feature type="domain" description="F-box associated beta-propeller type 1" evidence="2">
    <location>
        <begin position="97"/>
        <end position="378"/>
    </location>
</feature>
<dbReference type="EMBL" id="OX459120">
    <property type="protein sequence ID" value="CAI9099954.1"/>
    <property type="molecule type" value="Genomic_DNA"/>
</dbReference>
<dbReference type="InterPro" id="IPR011043">
    <property type="entry name" value="Gal_Oxase/kelch_b-propeller"/>
</dbReference>
<dbReference type="InterPro" id="IPR006527">
    <property type="entry name" value="F-box-assoc_dom_typ1"/>
</dbReference>
<evidence type="ECO:0000313" key="3">
    <source>
        <dbReference type="EMBL" id="CAI9099954.1"/>
    </source>
</evidence>
<reference evidence="3" key="1">
    <citation type="submission" date="2023-03" db="EMBL/GenBank/DDBJ databases">
        <authorList>
            <person name="Julca I."/>
        </authorList>
    </citation>
    <scope>NUCLEOTIDE SEQUENCE</scope>
</reference>
<dbReference type="PANTHER" id="PTHR31672:SF13">
    <property type="entry name" value="F-BOX PROTEIN CPR30-LIKE"/>
    <property type="match status" value="1"/>
</dbReference>
<dbReference type="Proteomes" id="UP001161247">
    <property type="component" value="Chromosome 3"/>
</dbReference>
<accession>A0AAV1CZ02</accession>